<keyword evidence="2" id="KW-0328">Glycosyltransferase</keyword>
<dbReference type="PANTHER" id="PTHR20961:SF38">
    <property type="entry name" value="PROTEIN O-LINKED-MANNOSE BETA-1,4-N-ACETYLGLUCOSAMINYLTRANSFERASE 2"/>
    <property type="match status" value="1"/>
</dbReference>
<dbReference type="Pfam" id="PF04577">
    <property type="entry name" value="Glyco_transf_61"/>
    <property type="match status" value="1"/>
</dbReference>
<sequence>MAPAAPTKREIAIVTFLLVAFLLFSGFRTSTSDLLASTRSRLGVGSASVSKDTGDSNAGSEGGGDGAVSSNVSSSGVLEIPERPHQPFKTRVTWDAEKGPRTVPQTRVVAHVPGWTVFDRLYILKGVVYIVSDEPATVPDVQFIYSKGLFIENGATAEESRIPTDEDIQVISTKEARRLFGTGAQVIDGVNFLINDPPQFITHYYHWAAELWFGFWRTYSTLDPEITTSGNTTLPPARRLIFNHLDNAHWRDYALMNQWVTLSSFPSVTMEFKDDWRDRAEMGRPFVFERVVLADRSSAMLAFNYARYQRTAAPPFGLPGSVNWWMPVRNNVIKFAGLGSSVGQGTMARPVITYISRQNWGRRMLLPEDHEKLVKALQGLHEKYGYEVNIVNAEDMTRQEQIKLAARTTILMGVHGNGLTSLIWMHVSPRSTVMEFFYPEGFAHDYEFTARSLGMVHYGFWNSTYFTSPGLPLPKYVEGFQGNEIPIDAETVARLCVERLSLASELDD</sequence>
<evidence type="ECO:0000313" key="10">
    <source>
        <dbReference type="EMBL" id="TFK20596.1"/>
    </source>
</evidence>
<evidence type="ECO:0000256" key="3">
    <source>
        <dbReference type="ARBA" id="ARBA00022679"/>
    </source>
</evidence>
<accession>A0A5C3KK77</accession>
<keyword evidence="11" id="KW-1185">Reference proteome</keyword>
<reference evidence="10 11" key="1">
    <citation type="journal article" date="2019" name="Nat. Ecol. Evol.">
        <title>Megaphylogeny resolves global patterns of mushroom evolution.</title>
        <authorList>
            <person name="Varga T."/>
            <person name="Krizsan K."/>
            <person name="Foldi C."/>
            <person name="Dima B."/>
            <person name="Sanchez-Garcia M."/>
            <person name="Sanchez-Ramirez S."/>
            <person name="Szollosi G.J."/>
            <person name="Szarkandi J.G."/>
            <person name="Papp V."/>
            <person name="Albert L."/>
            <person name="Andreopoulos W."/>
            <person name="Angelini C."/>
            <person name="Antonin V."/>
            <person name="Barry K.W."/>
            <person name="Bougher N.L."/>
            <person name="Buchanan P."/>
            <person name="Buyck B."/>
            <person name="Bense V."/>
            <person name="Catcheside P."/>
            <person name="Chovatia M."/>
            <person name="Cooper J."/>
            <person name="Damon W."/>
            <person name="Desjardin D."/>
            <person name="Finy P."/>
            <person name="Geml J."/>
            <person name="Haridas S."/>
            <person name="Hughes K."/>
            <person name="Justo A."/>
            <person name="Karasinski D."/>
            <person name="Kautmanova I."/>
            <person name="Kiss B."/>
            <person name="Kocsube S."/>
            <person name="Kotiranta H."/>
            <person name="LaButti K.M."/>
            <person name="Lechner B.E."/>
            <person name="Liimatainen K."/>
            <person name="Lipzen A."/>
            <person name="Lukacs Z."/>
            <person name="Mihaltcheva S."/>
            <person name="Morgado L.N."/>
            <person name="Niskanen T."/>
            <person name="Noordeloos M.E."/>
            <person name="Ohm R.A."/>
            <person name="Ortiz-Santana B."/>
            <person name="Ovrebo C."/>
            <person name="Racz N."/>
            <person name="Riley R."/>
            <person name="Savchenko A."/>
            <person name="Shiryaev A."/>
            <person name="Soop K."/>
            <person name="Spirin V."/>
            <person name="Szebenyi C."/>
            <person name="Tomsovsky M."/>
            <person name="Tulloss R.E."/>
            <person name="Uehling J."/>
            <person name="Grigoriev I.V."/>
            <person name="Vagvolgyi C."/>
            <person name="Papp T."/>
            <person name="Martin F.M."/>
            <person name="Miettinen O."/>
            <person name="Hibbett D.S."/>
            <person name="Nagy L.G."/>
        </authorList>
    </citation>
    <scope>NUCLEOTIDE SEQUENCE [LARGE SCALE GENOMIC DNA]</scope>
    <source>
        <strain evidence="10 11">CBS 121175</strain>
    </source>
</reference>
<dbReference type="GO" id="GO:0016020">
    <property type="term" value="C:membrane"/>
    <property type="evidence" value="ECO:0007669"/>
    <property type="project" value="UniProtKB-SubCell"/>
</dbReference>
<proteinExistence type="predicted"/>
<evidence type="ECO:0000256" key="1">
    <source>
        <dbReference type="ARBA" id="ARBA00004167"/>
    </source>
</evidence>
<feature type="region of interest" description="Disordered" evidence="8">
    <location>
        <begin position="45"/>
        <end position="80"/>
    </location>
</feature>
<dbReference type="AlphaFoldDB" id="A0A5C3KK77"/>
<evidence type="ECO:0000256" key="2">
    <source>
        <dbReference type="ARBA" id="ARBA00022676"/>
    </source>
</evidence>
<keyword evidence="6" id="KW-0472">Membrane</keyword>
<dbReference type="InterPro" id="IPR049625">
    <property type="entry name" value="Glyco_transf_61_cat"/>
</dbReference>
<evidence type="ECO:0000256" key="6">
    <source>
        <dbReference type="ARBA" id="ARBA00023136"/>
    </source>
</evidence>
<evidence type="ECO:0000256" key="8">
    <source>
        <dbReference type="SAM" id="MobiDB-lite"/>
    </source>
</evidence>
<protein>
    <recommendedName>
        <fullName evidence="9">Glycosyltransferase 61 catalytic domain-containing protein</fullName>
    </recommendedName>
</protein>
<dbReference type="GO" id="GO:0035269">
    <property type="term" value="P:protein O-linked glycosylation via mannose"/>
    <property type="evidence" value="ECO:0007669"/>
    <property type="project" value="TreeGrafter"/>
</dbReference>
<keyword evidence="7" id="KW-0325">Glycoprotein</keyword>
<gene>
    <name evidence="10" type="ORF">FA15DRAFT_707948</name>
</gene>
<dbReference type="InterPro" id="IPR007657">
    <property type="entry name" value="Glycosyltransferase_61"/>
</dbReference>
<evidence type="ECO:0000259" key="9">
    <source>
        <dbReference type="Pfam" id="PF04577"/>
    </source>
</evidence>
<organism evidence="10 11">
    <name type="scientific">Coprinopsis marcescibilis</name>
    <name type="common">Agaric fungus</name>
    <name type="synonym">Psathyrella marcescibilis</name>
    <dbReference type="NCBI Taxonomy" id="230819"/>
    <lineage>
        <taxon>Eukaryota</taxon>
        <taxon>Fungi</taxon>
        <taxon>Dikarya</taxon>
        <taxon>Basidiomycota</taxon>
        <taxon>Agaricomycotina</taxon>
        <taxon>Agaricomycetes</taxon>
        <taxon>Agaricomycetidae</taxon>
        <taxon>Agaricales</taxon>
        <taxon>Agaricineae</taxon>
        <taxon>Psathyrellaceae</taxon>
        <taxon>Coprinopsis</taxon>
    </lineage>
</organism>
<keyword evidence="3" id="KW-0808">Transferase</keyword>
<evidence type="ECO:0000313" key="11">
    <source>
        <dbReference type="Proteomes" id="UP000307440"/>
    </source>
</evidence>
<evidence type="ECO:0000256" key="5">
    <source>
        <dbReference type="ARBA" id="ARBA00022989"/>
    </source>
</evidence>
<keyword evidence="4" id="KW-0812">Transmembrane</keyword>
<dbReference type="GO" id="GO:0005783">
    <property type="term" value="C:endoplasmic reticulum"/>
    <property type="evidence" value="ECO:0007669"/>
    <property type="project" value="TreeGrafter"/>
</dbReference>
<evidence type="ECO:0000256" key="4">
    <source>
        <dbReference type="ARBA" id="ARBA00022692"/>
    </source>
</evidence>
<dbReference type="STRING" id="230819.A0A5C3KK77"/>
<name>A0A5C3KK77_COPMA</name>
<comment type="subcellular location">
    <subcellularLocation>
        <location evidence="1">Membrane</location>
        <topology evidence="1">Single-pass membrane protein</topology>
    </subcellularLocation>
</comment>
<dbReference type="EMBL" id="ML210294">
    <property type="protein sequence ID" value="TFK20596.1"/>
    <property type="molecule type" value="Genomic_DNA"/>
</dbReference>
<dbReference type="PANTHER" id="PTHR20961">
    <property type="entry name" value="GLYCOSYLTRANSFERASE"/>
    <property type="match status" value="1"/>
</dbReference>
<dbReference type="OrthoDB" id="529273at2759"/>
<dbReference type="Proteomes" id="UP000307440">
    <property type="component" value="Unassembled WGS sequence"/>
</dbReference>
<feature type="compositionally biased region" description="Low complexity" evidence="8">
    <location>
        <begin position="67"/>
        <end position="77"/>
    </location>
</feature>
<feature type="compositionally biased region" description="Polar residues" evidence="8">
    <location>
        <begin position="47"/>
        <end position="59"/>
    </location>
</feature>
<keyword evidence="5" id="KW-1133">Transmembrane helix</keyword>
<feature type="domain" description="Glycosyltransferase 61 catalytic" evidence="9">
    <location>
        <begin position="258"/>
        <end position="426"/>
    </location>
</feature>
<evidence type="ECO:0000256" key="7">
    <source>
        <dbReference type="ARBA" id="ARBA00023180"/>
    </source>
</evidence>
<dbReference type="GO" id="GO:0097363">
    <property type="term" value="F:protein O-acetylglucosaminyltransferase activity"/>
    <property type="evidence" value="ECO:0007669"/>
    <property type="project" value="TreeGrafter"/>
</dbReference>